<accession>A0ABS2S163</accession>
<dbReference type="PANTHER" id="PTHR48079">
    <property type="entry name" value="PROTEIN YEEZ"/>
    <property type="match status" value="1"/>
</dbReference>
<dbReference type="PANTHER" id="PTHR48079:SF6">
    <property type="entry name" value="NAD(P)-BINDING DOMAIN-CONTAINING PROTEIN-RELATED"/>
    <property type="match status" value="1"/>
</dbReference>
<feature type="compositionally biased region" description="Gly residues" evidence="1">
    <location>
        <begin position="235"/>
        <end position="247"/>
    </location>
</feature>
<dbReference type="RefSeq" id="WP_204841006.1">
    <property type="nucleotide sequence ID" value="NZ_JAFBCL010000001.1"/>
</dbReference>
<keyword evidence="4" id="KW-1185">Reference proteome</keyword>
<reference evidence="3 4" key="1">
    <citation type="submission" date="2021-01" db="EMBL/GenBank/DDBJ databases">
        <title>Sequencing the genomes of 1000 actinobacteria strains.</title>
        <authorList>
            <person name="Klenk H.-P."/>
        </authorList>
    </citation>
    <scope>NUCLEOTIDE SEQUENCE [LARGE SCALE GENOMIC DNA]</scope>
    <source>
        <strain evidence="3 4">DSM 44581</strain>
    </source>
</reference>
<feature type="compositionally biased region" description="Basic and acidic residues" evidence="1">
    <location>
        <begin position="248"/>
        <end position="260"/>
    </location>
</feature>
<evidence type="ECO:0000256" key="1">
    <source>
        <dbReference type="SAM" id="MobiDB-lite"/>
    </source>
</evidence>
<dbReference type="InterPro" id="IPR036291">
    <property type="entry name" value="NAD(P)-bd_dom_sf"/>
</dbReference>
<feature type="region of interest" description="Disordered" evidence="1">
    <location>
        <begin position="220"/>
        <end position="327"/>
    </location>
</feature>
<evidence type="ECO:0000313" key="4">
    <source>
        <dbReference type="Proteomes" id="UP001195724"/>
    </source>
</evidence>
<dbReference type="InterPro" id="IPR013120">
    <property type="entry name" value="FAR_NAD-bd"/>
</dbReference>
<feature type="domain" description="Thioester reductase (TE)" evidence="2">
    <location>
        <begin position="5"/>
        <end position="201"/>
    </location>
</feature>
<dbReference type="EMBL" id="JAFBCL010000001">
    <property type="protein sequence ID" value="MBM7809968.1"/>
    <property type="molecule type" value="Genomic_DNA"/>
</dbReference>
<feature type="compositionally biased region" description="Basic and acidic residues" evidence="1">
    <location>
        <begin position="281"/>
        <end position="320"/>
    </location>
</feature>
<dbReference type="SUPFAM" id="SSF51735">
    <property type="entry name" value="NAD(P)-binding Rossmann-fold domains"/>
    <property type="match status" value="1"/>
</dbReference>
<name>A0ABS2S163_9PSEU</name>
<gene>
    <name evidence="3" type="ORF">JOE68_000833</name>
</gene>
<dbReference type="Proteomes" id="UP001195724">
    <property type="component" value="Unassembled WGS sequence"/>
</dbReference>
<protein>
    <submittedName>
        <fullName evidence="3">Nucleoside-diphosphate-sugar epimerase</fullName>
    </submittedName>
</protein>
<comment type="caution">
    <text evidence="3">The sequence shown here is derived from an EMBL/GenBank/DDBJ whole genome shotgun (WGS) entry which is preliminary data.</text>
</comment>
<evidence type="ECO:0000313" key="3">
    <source>
        <dbReference type="EMBL" id="MBM7809968.1"/>
    </source>
</evidence>
<sequence>MHIALTGATGFLGVRLVRELLARYERISVLAHAGSADPVERIARHFQRAGVPEAGLGHRLRVVGIELTAPNLGLPAARFRDLADELDLVVHCAGGIDLEGRLSALRAVNVGGTRHVLELATAGRRRPLLCHVSTAFVAGARRSGVVYEDELDGSWGFENPYEQSKYEAELLVRAWSARQRRAAVVLRPSILVDDRPPEPGLPAHPLQVVARVVAATVGGLPQARDGSRDALPGRGPLGGGSLGGGARGDGRGGDGVRGDGRGAGGPRGKRSDHRPRAGGARGDDPGGDGRSDRGPRGGSDRGARLDVVRGRGLPDHEPLRRAAPPVRVAGEPDAHLNLMPVDDAAELIVKLVEAPPSGLVDTYHVVHERDVAVTELRQAFERLFRIRSELVDRRAPAGAPVLPMAGFAPYLRHRRRYDDSRVRQVLGSRPAPRVVDADYLLAGLRAGAPAVGAAP</sequence>
<dbReference type="InterPro" id="IPR051783">
    <property type="entry name" value="NAD(P)-dependent_oxidoreduct"/>
</dbReference>
<organism evidence="3 4">
    <name type="scientific">Saccharothrix algeriensis</name>
    <dbReference type="NCBI Taxonomy" id="173560"/>
    <lineage>
        <taxon>Bacteria</taxon>
        <taxon>Bacillati</taxon>
        <taxon>Actinomycetota</taxon>
        <taxon>Actinomycetes</taxon>
        <taxon>Pseudonocardiales</taxon>
        <taxon>Pseudonocardiaceae</taxon>
        <taxon>Saccharothrix</taxon>
    </lineage>
</organism>
<dbReference type="Pfam" id="PF07993">
    <property type="entry name" value="NAD_binding_4"/>
    <property type="match status" value="1"/>
</dbReference>
<dbReference type="Gene3D" id="3.40.50.720">
    <property type="entry name" value="NAD(P)-binding Rossmann-like Domain"/>
    <property type="match status" value="2"/>
</dbReference>
<proteinExistence type="predicted"/>
<evidence type="ECO:0000259" key="2">
    <source>
        <dbReference type="Pfam" id="PF07993"/>
    </source>
</evidence>